<gene>
    <name evidence="9" type="primary">cah_2</name>
    <name evidence="9" type="ORF">g.54128</name>
</gene>
<evidence type="ECO:0000256" key="6">
    <source>
        <dbReference type="ARBA" id="ARBA00048348"/>
    </source>
</evidence>
<keyword evidence="7" id="KW-0732">Signal</keyword>
<keyword evidence="3" id="KW-0479">Metal-binding</keyword>
<evidence type="ECO:0000256" key="1">
    <source>
        <dbReference type="ARBA" id="ARBA00010718"/>
    </source>
</evidence>
<comment type="similarity">
    <text evidence="1">Belongs to the alpha-carbonic anhydrase family.</text>
</comment>
<keyword evidence="5" id="KW-0456">Lyase</keyword>
<organism evidence="9">
    <name type="scientific">Anthurium amnicola</name>
    <dbReference type="NCBI Taxonomy" id="1678845"/>
    <lineage>
        <taxon>Eukaryota</taxon>
        <taxon>Viridiplantae</taxon>
        <taxon>Streptophyta</taxon>
        <taxon>Embryophyta</taxon>
        <taxon>Tracheophyta</taxon>
        <taxon>Spermatophyta</taxon>
        <taxon>Magnoliopsida</taxon>
        <taxon>Liliopsida</taxon>
        <taxon>Araceae</taxon>
        <taxon>Pothoideae</taxon>
        <taxon>Potheae</taxon>
        <taxon>Anthurium</taxon>
    </lineage>
</organism>
<name>A0A1D1YNG9_9ARAE</name>
<dbReference type="EMBL" id="GDJX01011750">
    <property type="protein sequence ID" value="JAT56186.1"/>
    <property type="molecule type" value="Transcribed_RNA"/>
</dbReference>
<dbReference type="EC" id="4.2.1.1" evidence="2"/>
<evidence type="ECO:0000256" key="7">
    <source>
        <dbReference type="SAM" id="SignalP"/>
    </source>
</evidence>
<dbReference type="InterPro" id="IPR041891">
    <property type="entry name" value="Alpha_CA_prokaryot-like"/>
</dbReference>
<dbReference type="SUPFAM" id="SSF51069">
    <property type="entry name" value="Carbonic anhydrase"/>
    <property type="match status" value="1"/>
</dbReference>
<dbReference type="PROSITE" id="PS51144">
    <property type="entry name" value="ALPHA_CA_2"/>
    <property type="match status" value="1"/>
</dbReference>
<dbReference type="SMART" id="SM01057">
    <property type="entry name" value="Carb_anhydrase"/>
    <property type="match status" value="1"/>
</dbReference>
<evidence type="ECO:0000256" key="5">
    <source>
        <dbReference type="ARBA" id="ARBA00023239"/>
    </source>
</evidence>
<dbReference type="Gene3D" id="3.10.200.10">
    <property type="entry name" value="Alpha carbonic anhydrase"/>
    <property type="match status" value="1"/>
</dbReference>
<evidence type="ECO:0000313" key="9">
    <source>
        <dbReference type="EMBL" id="JAT56186.1"/>
    </source>
</evidence>
<sequence length="281" mass="31651">MKSIFLVNVIALVIFFFSGVNQAAESINFGYVGTAGPNFWHLLSNDSSICETGKNQSPIDVTPDDLKTLANPPNPSFMNAKNVKATNNGNTVEIFSGKEGVPLPAEITVEEEKYTLQQFHFHTPSEHRIDGKHFDAEQHLVFKSESGKISVVAVLYNINEKESKFMVPIIENLPKNVDDKKEIKKVELNRLLCDVKNITRAYSYSGSLTTPPCTEGVTWYVNQDPLPFSVKQFNALRDIIGFNSRFTQVRDGEVIPPPYENPEVPTLKKRKTLYNRSILRK</sequence>
<accession>A0A1D1YNG9</accession>
<dbReference type="AlphaFoldDB" id="A0A1D1YNG9"/>
<dbReference type="InterPro" id="IPR001148">
    <property type="entry name" value="CA_dom"/>
</dbReference>
<protein>
    <recommendedName>
        <fullName evidence="2">carbonic anhydrase</fullName>
        <ecNumber evidence="2">4.2.1.1</ecNumber>
    </recommendedName>
</protein>
<evidence type="ECO:0000256" key="2">
    <source>
        <dbReference type="ARBA" id="ARBA00012925"/>
    </source>
</evidence>
<dbReference type="Pfam" id="PF00194">
    <property type="entry name" value="Carb_anhydrase"/>
    <property type="match status" value="1"/>
</dbReference>
<dbReference type="PANTHER" id="PTHR18952">
    <property type="entry name" value="CARBONIC ANHYDRASE"/>
    <property type="match status" value="1"/>
</dbReference>
<reference evidence="9" key="1">
    <citation type="submission" date="2015-07" db="EMBL/GenBank/DDBJ databases">
        <title>Transcriptome Assembly of Anthurium amnicola.</title>
        <authorList>
            <person name="Suzuki J."/>
        </authorList>
    </citation>
    <scope>NUCLEOTIDE SEQUENCE</scope>
</reference>
<feature type="domain" description="Alpha-carbonic anhydrase" evidence="8">
    <location>
        <begin position="27"/>
        <end position="281"/>
    </location>
</feature>
<dbReference type="InterPro" id="IPR036398">
    <property type="entry name" value="CA_dom_sf"/>
</dbReference>
<evidence type="ECO:0000256" key="4">
    <source>
        <dbReference type="ARBA" id="ARBA00022833"/>
    </source>
</evidence>
<dbReference type="CDD" id="cd03124">
    <property type="entry name" value="alpha_CA_prokaryotic_like"/>
    <property type="match status" value="1"/>
</dbReference>
<dbReference type="GO" id="GO:0004089">
    <property type="term" value="F:carbonate dehydratase activity"/>
    <property type="evidence" value="ECO:0007669"/>
    <property type="project" value="UniProtKB-EC"/>
</dbReference>
<dbReference type="InterPro" id="IPR023561">
    <property type="entry name" value="Carbonic_anhydrase_a-class"/>
</dbReference>
<feature type="chain" id="PRO_5008900373" description="carbonic anhydrase" evidence="7">
    <location>
        <begin position="24"/>
        <end position="281"/>
    </location>
</feature>
<feature type="signal peptide" evidence="7">
    <location>
        <begin position="1"/>
        <end position="23"/>
    </location>
</feature>
<evidence type="ECO:0000259" key="8">
    <source>
        <dbReference type="PROSITE" id="PS51144"/>
    </source>
</evidence>
<evidence type="ECO:0000256" key="3">
    <source>
        <dbReference type="ARBA" id="ARBA00022723"/>
    </source>
</evidence>
<proteinExistence type="inferred from homology"/>
<dbReference type="GO" id="GO:0008270">
    <property type="term" value="F:zinc ion binding"/>
    <property type="evidence" value="ECO:0007669"/>
    <property type="project" value="InterPro"/>
</dbReference>
<dbReference type="PANTHER" id="PTHR18952:SF265">
    <property type="entry name" value="CARBONIC ANHYDRASE"/>
    <property type="match status" value="1"/>
</dbReference>
<comment type="catalytic activity">
    <reaction evidence="6">
        <text>hydrogencarbonate + H(+) = CO2 + H2O</text>
        <dbReference type="Rhea" id="RHEA:10748"/>
        <dbReference type="ChEBI" id="CHEBI:15377"/>
        <dbReference type="ChEBI" id="CHEBI:15378"/>
        <dbReference type="ChEBI" id="CHEBI:16526"/>
        <dbReference type="ChEBI" id="CHEBI:17544"/>
        <dbReference type="EC" id="4.2.1.1"/>
    </reaction>
</comment>
<keyword evidence="4" id="KW-0862">Zinc</keyword>